<dbReference type="SUPFAM" id="SSF48452">
    <property type="entry name" value="TPR-like"/>
    <property type="match status" value="1"/>
</dbReference>
<organism evidence="3 4">
    <name type="scientific">Peribacillus psychrosaccharolyticus</name>
    <name type="common">Bacillus psychrosaccharolyticus</name>
    <dbReference type="NCBI Taxonomy" id="1407"/>
    <lineage>
        <taxon>Bacteria</taxon>
        <taxon>Bacillati</taxon>
        <taxon>Bacillota</taxon>
        <taxon>Bacilli</taxon>
        <taxon>Bacillales</taxon>
        <taxon>Bacillaceae</taxon>
        <taxon>Peribacillus</taxon>
    </lineage>
</organism>
<dbReference type="KEGG" id="ppsr:I6J18_00750"/>
<feature type="domain" description="HTH cro/C1-type" evidence="2">
    <location>
        <begin position="7"/>
        <end position="60"/>
    </location>
</feature>
<name>A0A974NMF2_PERPY</name>
<dbReference type="RefSeq" id="WP_201647789.1">
    <property type="nucleotide sequence ID" value="NZ_CP068053.1"/>
</dbReference>
<dbReference type="PANTHER" id="PTHR37038">
    <property type="entry name" value="TRANSCRIPTIONAL REGULATOR-RELATED"/>
    <property type="match status" value="1"/>
</dbReference>
<dbReference type="CDD" id="cd00093">
    <property type="entry name" value="HTH_XRE"/>
    <property type="match status" value="1"/>
</dbReference>
<dbReference type="InterPro" id="IPR010982">
    <property type="entry name" value="Lambda_DNA-bd_dom_sf"/>
</dbReference>
<sequence>MHIGKRLKEMRKRSEKSQDQVGHGIISTSHFSNIEGGRFVPSQDILYLLADRLAVPYTYFEDIHIDDPDLAVLLKEYQRIIEGGELAQIESFYHENESKFEFIPSLNQELYFSLLRILDLINANRIEDADQLYKNKVVNYVDPSQVYMLSAEIREKYFYVTGLIHYIKKNYEESIHNFRKTITLTNDSMLKARLTYNVALSLFYLYEYTSALKYSLKAKELYLNLHDWARTADCYNLTALLYKEVNDYESAESYINRGFDILKDDSKKTYALLLHNMALIKIDKKLDEEALEILNRCIALKEKHNFNNLFISYRSKMKIYLDRNDIESFKNMMEVASLACKTESDNTHLHVFQAQLNKYQKNYIEYENLMDSSIKYFFEIEDWKSVKSISDEFANYYVERKQYKKAYQIQKMELHATKKIYREL</sequence>
<dbReference type="Gene3D" id="1.10.260.40">
    <property type="entry name" value="lambda repressor-like DNA-binding domains"/>
    <property type="match status" value="1"/>
</dbReference>
<dbReference type="Pfam" id="PF13424">
    <property type="entry name" value="TPR_12"/>
    <property type="match status" value="1"/>
</dbReference>
<dbReference type="SUPFAM" id="SSF47413">
    <property type="entry name" value="lambda repressor-like DNA-binding domains"/>
    <property type="match status" value="1"/>
</dbReference>
<gene>
    <name evidence="3" type="ORF">I6J18_00750</name>
</gene>
<accession>A0A974NMF2</accession>
<keyword evidence="4" id="KW-1185">Reference proteome</keyword>
<proteinExistence type="predicted"/>
<evidence type="ECO:0000256" key="1">
    <source>
        <dbReference type="SAM" id="MobiDB-lite"/>
    </source>
</evidence>
<dbReference type="EMBL" id="CP068053">
    <property type="protein sequence ID" value="QQT00515.1"/>
    <property type="molecule type" value="Genomic_DNA"/>
</dbReference>
<reference evidence="3 4" key="1">
    <citation type="submission" date="2021-01" db="EMBL/GenBank/DDBJ databases">
        <title>FDA dAtabase for Regulatory Grade micrObial Sequences (FDA-ARGOS): Supporting development and validation of Infectious Disease Dx tests.</title>
        <authorList>
            <person name="Nelson B."/>
            <person name="Plummer A."/>
            <person name="Tallon L."/>
            <person name="Sadzewicz L."/>
            <person name="Zhao X."/>
            <person name="Boylan J."/>
            <person name="Ott S."/>
            <person name="Bowen H."/>
            <person name="Vavikolanu K."/>
            <person name="Mehta A."/>
            <person name="Aluvathingal J."/>
            <person name="Nadendla S."/>
            <person name="Myers T."/>
            <person name="Yan Y."/>
            <person name="Sichtig H."/>
        </authorList>
    </citation>
    <scope>NUCLEOTIDE SEQUENCE [LARGE SCALE GENOMIC DNA]</scope>
    <source>
        <strain evidence="3 4">FDAARGOS_1161</strain>
    </source>
</reference>
<evidence type="ECO:0000259" key="2">
    <source>
        <dbReference type="PROSITE" id="PS50943"/>
    </source>
</evidence>
<dbReference type="SMART" id="SM00028">
    <property type="entry name" value="TPR"/>
    <property type="match status" value="4"/>
</dbReference>
<protein>
    <submittedName>
        <fullName evidence="3">Tetratricopeptide repeat protein</fullName>
    </submittedName>
</protein>
<dbReference type="GO" id="GO:0003677">
    <property type="term" value="F:DNA binding"/>
    <property type="evidence" value="ECO:0007669"/>
    <property type="project" value="InterPro"/>
</dbReference>
<evidence type="ECO:0000313" key="3">
    <source>
        <dbReference type="EMBL" id="QQT00515.1"/>
    </source>
</evidence>
<evidence type="ECO:0000313" key="4">
    <source>
        <dbReference type="Proteomes" id="UP000595254"/>
    </source>
</evidence>
<dbReference type="AlphaFoldDB" id="A0A974NMF2"/>
<feature type="compositionally biased region" description="Basic residues" evidence="1">
    <location>
        <begin position="1"/>
        <end position="14"/>
    </location>
</feature>
<dbReference type="InterPro" id="IPR011990">
    <property type="entry name" value="TPR-like_helical_dom_sf"/>
</dbReference>
<dbReference type="InterPro" id="IPR053163">
    <property type="entry name" value="HTH-type_regulator_Rgg"/>
</dbReference>
<feature type="region of interest" description="Disordered" evidence="1">
    <location>
        <begin position="1"/>
        <end position="20"/>
    </location>
</feature>
<dbReference type="PROSITE" id="PS50943">
    <property type="entry name" value="HTH_CROC1"/>
    <property type="match status" value="1"/>
</dbReference>
<dbReference type="Proteomes" id="UP000595254">
    <property type="component" value="Chromosome"/>
</dbReference>
<dbReference type="PANTHER" id="PTHR37038:SF14">
    <property type="entry name" value="TRANSCRIPTIONAL ACTIVATOR"/>
    <property type="match status" value="1"/>
</dbReference>
<dbReference type="SMART" id="SM00530">
    <property type="entry name" value="HTH_XRE"/>
    <property type="match status" value="1"/>
</dbReference>
<dbReference type="Gene3D" id="1.25.40.10">
    <property type="entry name" value="Tetratricopeptide repeat domain"/>
    <property type="match status" value="1"/>
</dbReference>
<dbReference type="InterPro" id="IPR019734">
    <property type="entry name" value="TPR_rpt"/>
</dbReference>
<dbReference type="InterPro" id="IPR001387">
    <property type="entry name" value="Cro/C1-type_HTH"/>
</dbReference>